<comment type="similarity">
    <text evidence="2">Belongs to the beta-RFA-P synthase family.</text>
</comment>
<comment type="pathway">
    <text evidence="2">Cofactor biosynthesis; 5,6,7,8-tetrahydromethanopterin biosynthesis.</text>
</comment>
<proteinExistence type="inferred from homology"/>
<dbReference type="KEGG" id="harc:HARCEL1_05620"/>
<dbReference type="Pfam" id="PF08544">
    <property type="entry name" value="GHMP_kinases_C"/>
    <property type="match status" value="1"/>
</dbReference>
<protein>
    <recommendedName>
        <fullName evidence="2">Beta-ribofuranosylaminobenzene 5'-phosphate synthase</fullName>
        <shortName evidence="2">Beta-RFA-P synthase</shortName>
        <ecNumber evidence="2">2.4.2.54</ecNumber>
    </recommendedName>
</protein>
<accession>A0A2R4X0B6</accession>
<evidence type="ECO:0000256" key="1">
    <source>
        <dbReference type="ARBA" id="ARBA00022679"/>
    </source>
</evidence>
<dbReference type="EMBL" id="CP028858">
    <property type="protein sequence ID" value="AWB27215.1"/>
    <property type="molecule type" value="Genomic_DNA"/>
</dbReference>
<dbReference type="PIRSF" id="PIRSF004884">
    <property type="entry name" value="Sugar_kin_arch"/>
    <property type="match status" value="1"/>
</dbReference>
<dbReference type="EC" id="2.4.2.54" evidence="2"/>
<dbReference type="GO" id="GO:0005524">
    <property type="term" value="F:ATP binding"/>
    <property type="evidence" value="ECO:0007669"/>
    <property type="project" value="UniProtKB-UniRule"/>
</dbReference>
<evidence type="ECO:0000313" key="6">
    <source>
        <dbReference type="Proteomes" id="UP000244727"/>
    </source>
</evidence>
<comment type="subunit">
    <text evidence="2">Homodimer.</text>
</comment>
<dbReference type="Proteomes" id="UP000244727">
    <property type="component" value="Chromosome"/>
</dbReference>
<evidence type="ECO:0000313" key="5">
    <source>
        <dbReference type="EMBL" id="AWB27215.1"/>
    </source>
</evidence>
<keyword evidence="2" id="KW-0328">Glycosyltransferase</keyword>
<comment type="catalytic activity">
    <reaction evidence="2">
        <text>5-phospho-alpha-D-ribose 1-diphosphate + 4-hydroxybenzoate + H(+) = 4-(beta-D-ribofuranosyl)phenol 5'-phosphate + CO2 + diphosphate</text>
        <dbReference type="Rhea" id="RHEA:48556"/>
        <dbReference type="ChEBI" id="CHEBI:15378"/>
        <dbReference type="ChEBI" id="CHEBI:16526"/>
        <dbReference type="ChEBI" id="CHEBI:17879"/>
        <dbReference type="ChEBI" id="CHEBI:33019"/>
        <dbReference type="ChEBI" id="CHEBI:58017"/>
        <dbReference type="ChEBI" id="CHEBI:82767"/>
        <dbReference type="EC" id="2.4.2.54"/>
    </reaction>
</comment>
<evidence type="ECO:0000259" key="4">
    <source>
        <dbReference type="Pfam" id="PF08544"/>
    </source>
</evidence>
<dbReference type="AlphaFoldDB" id="A0A2R4X0B6"/>
<evidence type="ECO:0000256" key="3">
    <source>
        <dbReference type="SAM" id="MobiDB-lite"/>
    </source>
</evidence>
<keyword evidence="6" id="KW-1185">Reference proteome</keyword>
<gene>
    <name evidence="5" type="ORF">HARCEL1_05620</name>
</gene>
<feature type="domain" description="GHMP kinase C-terminal" evidence="4">
    <location>
        <begin position="214"/>
        <end position="295"/>
    </location>
</feature>
<dbReference type="SUPFAM" id="SSF54211">
    <property type="entry name" value="Ribosomal protein S5 domain 2-like"/>
    <property type="match status" value="1"/>
</dbReference>
<dbReference type="GO" id="GO:0016301">
    <property type="term" value="F:kinase activity"/>
    <property type="evidence" value="ECO:0007669"/>
    <property type="project" value="UniProtKB-KW"/>
</dbReference>
<dbReference type="UniPathway" id="UPA00065"/>
<name>A0A2R4X0B6_9EURY</name>
<feature type="region of interest" description="Disordered" evidence="3">
    <location>
        <begin position="136"/>
        <end position="155"/>
    </location>
</feature>
<dbReference type="InterPro" id="IPR004422">
    <property type="entry name" value="RFAP_synthase"/>
</dbReference>
<keyword evidence="1 2" id="KW-0808">Transferase</keyword>
<dbReference type="PANTHER" id="PTHR20861:SF6">
    <property type="entry name" value="BETA-RIBOFURANOSYLPHENOL 5'-PHOSPHATE SYNTHASE"/>
    <property type="match status" value="1"/>
</dbReference>
<sequence>MPTVRMGSRLHFGFQNLSLARERLYGGIGVGIAEPRMALHVERADTITSDDPVAAPYLEAACEHLDVPGAELSVRERPTHHAGFGTGTRLALGALLGVARAYDRSVDLRAAAPALDRAGRSGVGVATLEAGGVVLDGGHPTERFTTEPPARGAWTTPPVIARHAVPEDWRFLLVTPIDAAGPSGDAEDGQIRAAVERADPGIADEIATLVTQRLLPAIAAGDRIPFGRAITRLGRLNGAWYADEQGGVYRPPAGDIVDTLRDAGPIDGVGQSSWGPTIYGLIDRAVSDRAREIGQAALRDAGVEGQVRVVAPDRQGVTVG</sequence>
<dbReference type="RefSeq" id="WP_108381584.1">
    <property type="nucleotide sequence ID" value="NZ_CP028858.1"/>
</dbReference>
<dbReference type="PANTHER" id="PTHR20861">
    <property type="entry name" value="HOMOSERINE/4-DIPHOSPHOCYTIDYL-2-C-METHYL-D-ERYTHRITOL KINASE"/>
    <property type="match status" value="1"/>
</dbReference>
<dbReference type="GO" id="GO:0043793">
    <property type="term" value="F:beta-ribofuranosylaminobenzene 5'-phosphate synthase activity"/>
    <property type="evidence" value="ECO:0007669"/>
    <property type="project" value="UniProtKB-EC"/>
</dbReference>
<comment type="function">
    <text evidence="2">Catalyzes the condensation of 4-aminobenzoate (pABA) with 5-phospho-alpha-D-ribose 1-diphosphate (PRPP) to produce beta-ribofuranosylaminobenzene 5'-phosphate (beta-RFA-P).</text>
</comment>
<dbReference type="GeneID" id="36511965"/>
<reference evidence="5 6" key="1">
    <citation type="submission" date="2018-04" db="EMBL/GenBank/DDBJ databases">
        <title>Halococcoides cellulosivorans gen. nov., sp. nov., an extremely halophilic cellulose-utilizing haloarchaeon from hypersaline lakes.</title>
        <authorList>
            <person name="Sorokin D.Y."/>
            <person name="Toshchakov S.V."/>
            <person name="Samarov N.I."/>
            <person name="Korzhenkov A."/>
            <person name="Kublanov I.V."/>
        </authorList>
    </citation>
    <scope>NUCLEOTIDE SEQUENCE [LARGE SCALE GENOMIC DNA]</scope>
    <source>
        <strain evidence="5 6">HArcel1</strain>
    </source>
</reference>
<dbReference type="InterPro" id="IPR013750">
    <property type="entry name" value="GHMP_kinase_C_dom"/>
</dbReference>
<evidence type="ECO:0000256" key="2">
    <source>
        <dbReference type="PIRNR" id="PIRNR004884"/>
    </source>
</evidence>
<organism evidence="5 6">
    <name type="scientific">Halococcoides cellulosivorans</name>
    <dbReference type="NCBI Taxonomy" id="1679096"/>
    <lineage>
        <taxon>Archaea</taxon>
        <taxon>Methanobacteriati</taxon>
        <taxon>Methanobacteriota</taxon>
        <taxon>Stenosarchaea group</taxon>
        <taxon>Halobacteria</taxon>
        <taxon>Halobacteriales</taxon>
        <taxon>Haloarculaceae</taxon>
        <taxon>Halococcoides</taxon>
    </lineage>
</organism>
<dbReference type="InterPro" id="IPR020568">
    <property type="entry name" value="Ribosomal_Su5_D2-typ_SF"/>
</dbReference>
<keyword evidence="5" id="KW-0418">Kinase</keyword>